<feature type="domain" description="Mechanosensitive ion channel MscS" evidence="8">
    <location>
        <begin position="514"/>
        <end position="577"/>
    </location>
</feature>
<dbReference type="PANTHER" id="PTHR30460">
    <property type="entry name" value="MODERATE CONDUCTANCE MECHANOSENSITIVE CHANNEL YBIO"/>
    <property type="match status" value="1"/>
</dbReference>
<feature type="transmembrane region" description="Helical" evidence="7">
    <location>
        <begin position="418"/>
        <end position="437"/>
    </location>
</feature>
<feature type="domain" description="Mechanosensitive ion channel MscS C-terminal" evidence="9">
    <location>
        <begin position="585"/>
        <end position="670"/>
    </location>
</feature>
<keyword evidence="6 7" id="KW-0472">Membrane</keyword>
<comment type="caution">
    <text evidence="11">The sequence shown here is derived from an EMBL/GenBank/DDBJ whole genome shotgun (WGS) entry which is preliminary data.</text>
</comment>
<feature type="transmembrane region" description="Helical" evidence="7">
    <location>
        <begin position="388"/>
        <end position="406"/>
    </location>
</feature>
<evidence type="ECO:0000256" key="1">
    <source>
        <dbReference type="ARBA" id="ARBA00004651"/>
    </source>
</evidence>
<dbReference type="Gene3D" id="1.10.287.1260">
    <property type="match status" value="1"/>
</dbReference>
<dbReference type="InterPro" id="IPR011066">
    <property type="entry name" value="MscS_channel_C_sf"/>
</dbReference>
<evidence type="ECO:0000259" key="9">
    <source>
        <dbReference type="Pfam" id="PF21082"/>
    </source>
</evidence>
<evidence type="ECO:0000256" key="5">
    <source>
        <dbReference type="ARBA" id="ARBA00022989"/>
    </source>
</evidence>
<gene>
    <name evidence="11" type="ORF">SAE02_42250</name>
</gene>
<keyword evidence="5 7" id="KW-1133">Transmembrane helix</keyword>
<feature type="transmembrane region" description="Helical" evidence="7">
    <location>
        <begin position="309"/>
        <end position="329"/>
    </location>
</feature>
<dbReference type="Gene3D" id="2.30.30.60">
    <property type="match status" value="1"/>
</dbReference>
<proteinExistence type="inferred from homology"/>
<comment type="similarity">
    <text evidence="2">Belongs to the MscS (TC 1.A.23) family.</text>
</comment>
<keyword evidence="3" id="KW-1003">Cell membrane</keyword>
<dbReference type="InterPro" id="IPR049278">
    <property type="entry name" value="MS_channel_C"/>
</dbReference>
<dbReference type="EMBL" id="BJYZ01000019">
    <property type="protein sequence ID" value="GEO40077.1"/>
    <property type="molecule type" value="Genomic_DNA"/>
</dbReference>
<feature type="transmembrane region" description="Helical" evidence="7">
    <location>
        <begin position="237"/>
        <end position="262"/>
    </location>
</feature>
<dbReference type="Proteomes" id="UP000321523">
    <property type="component" value="Unassembled WGS sequence"/>
</dbReference>
<dbReference type="SUPFAM" id="SSF50182">
    <property type="entry name" value="Sm-like ribonucleoproteins"/>
    <property type="match status" value="1"/>
</dbReference>
<evidence type="ECO:0000313" key="11">
    <source>
        <dbReference type="EMBL" id="GEO40077.1"/>
    </source>
</evidence>
<feature type="domain" description="Mechanosensitive ion channel transmembrane helices 2/3" evidence="10">
    <location>
        <begin position="473"/>
        <end position="512"/>
    </location>
</feature>
<organism evidence="11 12">
    <name type="scientific">Skermanella aerolata</name>
    <dbReference type="NCBI Taxonomy" id="393310"/>
    <lineage>
        <taxon>Bacteria</taxon>
        <taxon>Pseudomonadati</taxon>
        <taxon>Pseudomonadota</taxon>
        <taxon>Alphaproteobacteria</taxon>
        <taxon>Rhodospirillales</taxon>
        <taxon>Azospirillaceae</taxon>
        <taxon>Skermanella</taxon>
    </lineage>
</organism>
<dbReference type="SUPFAM" id="SSF82689">
    <property type="entry name" value="Mechanosensitive channel protein MscS (YggB), C-terminal domain"/>
    <property type="match status" value="1"/>
</dbReference>
<feature type="transmembrane region" description="Helical" evidence="7">
    <location>
        <begin position="503"/>
        <end position="526"/>
    </location>
</feature>
<feature type="transmembrane region" description="Helical" evidence="7">
    <location>
        <begin position="268"/>
        <end position="288"/>
    </location>
</feature>
<comment type="subcellular location">
    <subcellularLocation>
        <location evidence="1">Cell membrane</location>
        <topology evidence="1">Multi-pass membrane protein</topology>
    </subcellularLocation>
</comment>
<accession>A0A512DUF1</accession>
<feature type="transmembrane region" description="Helical" evidence="7">
    <location>
        <begin position="123"/>
        <end position="145"/>
    </location>
</feature>
<dbReference type="InterPro" id="IPR049142">
    <property type="entry name" value="MS_channel_1st"/>
</dbReference>
<evidence type="ECO:0000259" key="8">
    <source>
        <dbReference type="Pfam" id="PF00924"/>
    </source>
</evidence>
<evidence type="ECO:0000256" key="6">
    <source>
        <dbReference type="ARBA" id="ARBA00023136"/>
    </source>
</evidence>
<dbReference type="Pfam" id="PF21082">
    <property type="entry name" value="MS_channel_3rd"/>
    <property type="match status" value="1"/>
</dbReference>
<evidence type="ECO:0000256" key="7">
    <source>
        <dbReference type="SAM" id="Phobius"/>
    </source>
</evidence>
<dbReference type="InterPro" id="IPR010920">
    <property type="entry name" value="LSM_dom_sf"/>
</dbReference>
<dbReference type="InterPro" id="IPR045276">
    <property type="entry name" value="YbiO_bact"/>
</dbReference>
<dbReference type="Gene3D" id="3.30.70.100">
    <property type="match status" value="1"/>
</dbReference>
<dbReference type="InterPro" id="IPR011014">
    <property type="entry name" value="MscS_channel_TM-2"/>
</dbReference>
<reference evidence="11 12" key="1">
    <citation type="submission" date="2019-07" db="EMBL/GenBank/DDBJ databases">
        <title>Whole genome shotgun sequence of Skermanella aerolata NBRC 106429.</title>
        <authorList>
            <person name="Hosoyama A."/>
            <person name="Uohara A."/>
            <person name="Ohji S."/>
            <person name="Ichikawa N."/>
        </authorList>
    </citation>
    <scope>NUCLEOTIDE SEQUENCE [LARGE SCALE GENOMIC DNA]</scope>
    <source>
        <strain evidence="11 12">NBRC 106429</strain>
    </source>
</reference>
<dbReference type="PANTHER" id="PTHR30460:SF0">
    <property type="entry name" value="MODERATE CONDUCTANCE MECHANOSENSITIVE CHANNEL YBIO"/>
    <property type="match status" value="1"/>
</dbReference>
<dbReference type="InterPro" id="IPR023408">
    <property type="entry name" value="MscS_beta-dom_sf"/>
</dbReference>
<protein>
    <recommendedName>
        <fullName evidence="13">Mechanosensitive ion channel protein</fullName>
    </recommendedName>
</protein>
<sequence length="709" mass="75358">MLVLLFSPVSPSASAQPVEGAPGNQVDTLLRAFPNGLTPEQADAVLGVMDEAELRRALRPRLLAGPEGAKPFPPEAAPLAAPLAAYAHRIDAVAAALPQVPGAIADAFARPNGRNAATSPAKLGLSILFLFAVGTAALLITRRLLPEPAAMSGGTALSRSARSLGIHAVRASAFLIGLLLGYAILRPSHPTAPAILIAVLQGAVTVFIADLVSRFLCAPDHPDRRLLPIGDEGARSIHRTAVVTAVLTATTLGLADLLGALGMAYDPLIALVLPISTAPFIYLIYRLWSSRSAMVQTLGGQLGLGPRDVPTLVLGLALATLYLVGLWLTAAAACLRLETGIGLRLLLSLFLSAAVPLLALMLRPPVIRFYQSVGEQPDSKTALRLMRAVWAALMVLGVVGTAFIWGFDPSDRGRPGAIVLRLLFDIGVILLLGYVGWEVLGRSFDRVMTPNSVGDQRTAQRMATLLPLVRKFLQVVLIAIVVMIVLSSMGIAIGPLLAGAGVVGLAVGLGAQSTIADVLSGVFFLLEDAFHIGDYVEVGNLHGTVEGISLRSLKLRHHRGAVHTLPFGQIKALTNQTRDWSLMRLEFRVPPNTDLSLVKRIIKQISKELQADPEMGPSFIEPLKSQGVRRVEDDAVIIGIKYVTKPGEQFVIRREAYQRILKAFKENGIDLVGRGVVVRVDDSHAGERAVGFAASQAIRGVLDDKSKAD</sequence>
<dbReference type="GO" id="GO:0005886">
    <property type="term" value="C:plasma membrane"/>
    <property type="evidence" value="ECO:0007669"/>
    <property type="project" value="UniProtKB-SubCell"/>
</dbReference>
<evidence type="ECO:0000256" key="2">
    <source>
        <dbReference type="ARBA" id="ARBA00008017"/>
    </source>
</evidence>
<feature type="transmembrane region" description="Helical" evidence="7">
    <location>
        <begin position="341"/>
        <end position="362"/>
    </location>
</feature>
<dbReference type="Pfam" id="PF00924">
    <property type="entry name" value="MS_channel_2nd"/>
    <property type="match status" value="1"/>
</dbReference>
<feature type="transmembrane region" description="Helical" evidence="7">
    <location>
        <begin position="166"/>
        <end position="185"/>
    </location>
</feature>
<keyword evidence="12" id="KW-1185">Reference proteome</keyword>
<dbReference type="RefSeq" id="WP_052831921.1">
    <property type="nucleotide sequence ID" value="NZ_BJYZ01000019.1"/>
</dbReference>
<keyword evidence="4 7" id="KW-0812">Transmembrane</keyword>
<name>A0A512DUF1_9PROT</name>
<evidence type="ECO:0000313" key="12">
    <source>
        <dbReference type="Proteomes" id="UP000321523"/>
    </source>
</evidence>
<dbReference type="Pfam" id="PF21088">
    <property type="entry name" value="MS_channel_1st"/>
    <property type="match status" value="1"/>
</dbReference>
<evidence type="ECO:0008006" key="13">
    <source>
        <dbReference type="Google" id="ProtNLM"/>
    </source>
</evidence>
<feature type="transmembrane region" description="Helical" evidence="7">
    <location>
        <begin position="472"/>
        <end position="497"/>
    </location>
</feature>
<evidence type="ECO:0000256" key="4">
    <source>
        <dbReference type="ARBA" id="ARBA00022692"/>
    </source>
</evidence>
<feature type="transmembrane region" description="Helical" evidence="7">
    <location>
        <begin position="191"/>
        <end position="216"/>
    </location>
</feature>
<evidence type="ECO:0000259" key="10">
    <source>
        <dbReference type="Pfam" id="PF21088"/>
    </source>
</evidence>
<evidence type="ECO:0000256" key="3">
    <source>
        <dbReference type="ARBA" id="ARBA00022475"/>
    </source>
</evidence>
<dbReference type="InterPro" id="IPR006685">
    <property type="entry name" value="MscS_channel_2nd"/>
</dbReference>
<dbReference type="AlphaFoldDB" id="A0A512DUF1"/>
<dbReference type="GO" id="GO:0008381">
    <property type="term" value="F:mechanosensitive monoatomic ion channel activity"/>
    <property type="evidence" value="ECO:0007669"/>
    <property type="project" value="InterPro"/>
</dbReference>
<dbReference type="SUPFAM" id="SSF82861">
    <property type="entry name" value="Mechanosensitive channel protein MscS (YggB), transmembrane region"/>
    <property type="match status" value="1"/>
</dbReference>